<dbReference type="AlphaFoldDB" id="A0A2T3GCD2"/>
<reference evidence="3" key="2">
    <citation type="submission" date="2017-09" db="EMBL/GenBank/DDBJ databases">
        <authorList>
            <person name="Ehlers B."/>
            <person name="Leendertz F.H."/>
        </authorList>
    </citation>
    <scope>NUCLEOTIDE SEQUENCE [LARGE SCALE GENOMIC DNA]</scope>
    <source>
        <strain evidence="3">UMA51805</strain>
    </source>
</reference>
<keyword evidence="4" id="KW-1185">Reference proteome</keyword>
<dbReference type="SUPFAM" id="SSF47413">
    <property type="entry name" value="lambda repressor-like DNA-binding domains"/>
    <property type="match status" value="1"/>
</dbReference>
<dbReference type="InterPro" id="IPR001387">
    <property type="entry name" value="Cro/C1-type_HTH"/>
</dbReference>
<gene>
    <name evidence="3" type="ORF">CPA40_02180</name>
    <name evidence="2" type="ORF">EMB92_01835</name>
</gene>
<reference evidence="3 4" key="3">
    <citation type="submission" date="2018-03" db="EMBL/GenBank/DDBJ databases">
        <title>The comparative genomics of Bifidobacterium callitrichos reflects dietary carbohydrate utilization within the common marmoset gut.</title>
        <authorList>
            <person name="Rani A."/>
        </authorList>
    </citation>
    <scope>NUCLEOTIDE SEQUENCE [LARGE SCALE GENOMIC DNA]</scope>
    <source>
        <strain evidence="3 4">UMA51805</strain>
    </source>
</reference>
<evidence type="ECO:0000313" key="3">
    <source>
        <dbReference type="EMBL" id="PST47146.1"/>
    </source>
</evidence>
<evidence type="ECO:0000313" key="4">
    <source>
        <dbReference type="Proteomes" id="UP000240228"/>
    </source>
</evidence>
<dbReference type="CDD" id="cd00093">
    <property type="entry name" value="HTH_XRE"/>
    <property type="match status" value="1"/>
</dbReference>
<dbReference type="Proteomes" id="UP000326060">
    <property type="component" value="Unassembled WGS sequence"/>
</dbReference>
<dbReference type="Proteomes" id="UP000240228">
    <property type="component" value="Unassembled WGS sequence"/>
</dbReference>
<evidence type="ECO:0000313" key="2">
    <source>
        <dbReference type="EMBL" id="KAA8817344.1"/>
    </source>
</evidence>
<reference evidence="2 5" key="4">
    <citation type="journal article" date="2019" name="Syst. Appl. Microbiol.">
        <title>Characterization of Bifidobacterium species in feaces of the Egyptian fruit bat: Description of B. vespertilionis sp. nov. and B. rousetti sp. nov.</title>
        <authorList>
            <person name="Modesto M."/>
            <person name="Satti M."/>
            <person name="Watanabe K."/>
            <person name="Puglisi E."/>
            <person name="Morelli L."/>
            <person name="Huang C.-H."/>
            <person name="Liou J.-S."/>
            <person name="Miyashita M."/>
            <person name="Tamura T."/>
            <person name="Saito S."/>
            <person name="Mori K."/>
            <person name="Huang L."/>
            <person name="Sciavilla P."/>
            <person name="Sandri C."/>
            <person name="Spiezio C."/>
            <person name="Vitali F."/>
            <person name="Cavalieri D."/>
            <person name="Perpetuini G."/>
            <person name="Tofalo R."/>
            <person name="Bonetti A."/>
            <person name="Arita M."/>
            <person name="Mattarelli P."/>
        </authorList>
    </citation>
    <scope>NUCLEOTIDE SEQUENCE [LARGE SCALE GENOMIC DNA]</scope>
    <source>
        <strain evidence="2 5">RST27</strain>
    </source>
</reference>
<dbReference type="InterPro" id="IPR010982">
    <property type="entry name" value="Lambda_DNA-bd_dom_sf"/>
</dbReference>
<accession>A0A2T3GCD2</accession>
<evidence type="ECO:0000259" key="1">
    <source>
        <dbReference type="PROSITE" id="PS50943"/>
    </source>
</evidence>
<name>A0A2T3GCD2_9BIFI</name>
<organism evidence="3 4">
    <name type="scientific">Bifidobacterium callitrichos</name>
    <dbReference type="NCBI Taxonomy" id="762209"/>
    <lineage>
        <taxon>Bacteria</taxon>
        <taxon>Bacillati</taxon>
        <taxon>Actinomycetota</taxon>
        <taxon>Actinomycetes</taxon>
        <taxon>Bifidobacteriales</taxon>
        <taxon>Bifidobacteriaceae</taxon>
        <taxon>Bifidobacterium</taxon>
    </lineage>
</organism>
<reference evidence="4" key="1">
    <citation type="submission" date="2017-09" db="EMBL/GenBank/DDBJ databases">
        <authorList>
            <person name="Sela D.A."/>
            <person name="Albert K."/>
        </authorList>
    </citation>
    <scope>NUCLEOTIDE SEQUENCE [LARGE SCALE GENOMIC DNA]</scope>
    <source>
        <strain evidence="4">UMA51805</strain>
    </source>
</reference>
<dbReference type="Pfam" id="PF13560">
    <property type="entry name" value="HTH_31"/>
    <property type="match status" value="1"/>
</dbReference>
<comment type="caution">
    <text evidence="3">The sequence shown here is derived from an EMBL/GenBank/DDBJ whole genome shotgun (WGS) entry which is preliminary data.</text>
</comment>
<protein>
    <submittedName>
        <fullName evidence="3">DNA-binding protein</fullName>
    </submittedName>
    <submittedName>
        <fullName evidence="2">XRE family transcriptional regulator</fullName>
    </submittedName>
</protein>
<proteinExistence type="predicted"/>
<feature type="domain" description="HTH cro/C1-type" evidence="1">
    <location>
        <begin position="13"/>
        <end position="68"/>
    </location>
</feature>
<evidence type="ECO:0000313" key="5">
    <source>
        <dbReference type="Proteomes" id="UP000326060"/>
    </source>
</evidence>
<sequence>MLIGNTEGFARLIRSERRSKGISQSQMAEQLGVSRRWLIEFEQGRVPNPGFATILNALALLGLSLNVQKTPQSPMPPYEW</sequence>
<dbReference type="EMBL" id="NWTX01000002">
    <property type="protein sequence ID" value="PST47146.1"/>
    <property type="molecule type" value="Genomic_DNA"/>
</dbReference>
<dbReference type="PROSITE" id="PS50943">
    <property type="entry name" value="HTH_CROC1"/>
    <property type="match status" value="1"/>
</dbReference>
<dbReference type="Gene3D" id="1.10.260.40">
    <property type="entry name" value="lambda repressor-like DNA-binding domains"/>
    <property type="match status" value="1"/>
</dbReference>
<dbReference type="EMBL" id="RZJP01000001">
    <property type="protein sequence ID" value="KAA8817344.1"/>
    <property type="molecule type" value="Genomic_DNA"/>
</dbReference>
<dbReference type="GO" id="GO:0003677">
    <property type="term" value="F:DNA binding"/>
    <property type="evidence" value="ECO:0007669"/>
    <property type="project" value="UniProtKB-KW"/>
</dbReference>
<dbReference type="SMART" id="SM00530">
    <property type="entry name" value="HTH_XRE"/>
    <property type="match status" value="1"/>
</dbReference>
<keyword evidence="3" id="KW-0238">DNA-binding</keyword>
<dbReference type="RefSeq" id="WP_107043538.1">
    <property type="nucleotide sequence ID" value="NZ_NWTX01000002.1"/>
</dbReference>